<dbReference type="OrthoDB" id="1099258at2"/>
<dbReference type="EMBL" id="JAUSUU010000005">
    <property type="protein sequence ID" value="MDQ0335564.1"/>
    <property type="molecule type" value="Genomic_DNA"/>
</dbReference>
<dbReference type="Proteomes" id="UP001138672">
    <property type="component" value="Unassembled WGS sequence"/>
</dbReference>
<organism evidence="2 4">
    <name type="scientific">Formosa algae</name>
    <dbReference type="NCBI Taxonomy" id="225843"/>
    <lineage>
        <taxon>Bacteria</taxon>
        <taxon>Pseudomonadati</taxon>
        <taxon>Bacteroidota</taxon>
        <taxon>Flavobacteriia</taxon>
        <taxon>Flavobacteriales</taxon>
        <taxon>Flavobacteriaceae</taxon>
        <taxon>Formosa</taxon>
    </lineage>
</organism>
<dbReference type="Proteomes" id="UP001231587">
    <property type="component" value="Unassembled WGS sequence"/>
</dbReference>
<accession>A0A9X0YJY5</accession>
<dbReference type="EMBL" id="JAGGJQ010000004">
    <property type="protein sequence ID" value="MBP1839965.1"/>
    <property type="molecule type" value="Genomic_DNA"/>
</dbReference>
<comment type="caution">
    <text evidence="2">The sequence shown here is derived from an EMBL/GenBank/DDBJ whole genome shotgun (WGS) entry which is preliminary data.</text>
</comment>
<evidence type="ECO:0000256" key="1">
    <source>
        <dbReference type="SAM" id="SignalP"/>
    </source>
</evidence>
<evidence type="ECO:0000313" key="5">
    <source>
        <dbReference type="Proteomes" id="UP001231587"/>
    </source>
</evidence>
<dbReference type="RefSeq" id="WP_057778709.1">
    <property type="nucleotide sequence ID" value="NZ_JAGGJQ010000004.1"/>
</dbReference>
<keyword evidence="5" id="KW-1185">Reference proteome</keyword>
<protein>
    <recommendedName>
        <fullName evidence="6">Beta-lactamase-inhibitor-like PepSY-like domain-containing protein</fullName>
    </recommendedName>
</protein>
<dbReference type="Gene3D" id="3.40.1420.30">
    <property type="match status" value="1"/>
</dbReference>
<sequence length="101" mass="11299">MRNLLLTSVFMGIIFSSISFYAASPIKVTMQDGVFVLQDDFKEIEMATLPSAVKESVSKYFPEAQISKAYVNEAKEYKLNLVKEGLSTTVYANAMGQWISK</sequence>
<dbReference type="AlphaFoldDB" id="A0A9X0YJY5"/>
<reference evidence="2" key="1">
    <citation type="submission" date="2021-03" db="EMBL/GenBank/DDBJ databases">
        <title>Genomic Encyclopedia of Type Strains, Phase IV (KMG-IV): sequencing the most valuable type-strain genomes for metagenomic binning, comparative biology and taxonomic classification.</title>
        <authorList>
            <person name="Goeker M."/>
        </authorList>
    </citation>
    <scope>NUCLEOTIDE SEQUENCE</scope>
    <source>
        <strain evidence="2">DSM 15523</strain>
        <strain evidence="3 5">DSM 16476</strain>
    </source>
</reference>
<dbReference type="SUPFAM" id="SSF160574">
    <property type="entry name" value="BT0923-like"/>
    <property type="match status" value="1"/>
</dbReference>
<keyword evidence="1" id="KW-0732">Signal</keyword>
<name>A0A9X0YJY5_9FLAO</name>
<feature type="chain" id="PRO_5040900143" description="Beta-lactamase-inhibitor-like PepSY-like domain-containing protein" evidence="1">
    <location>
        <begin position="23"/>
        <end position="101"/>
    </location>
</feature>
<proteinExistence type="predicted"/>
<evidence type="ECO:0000313" key="3">
    <source>
        <dbReference type="EMBL" id="MDQ0335564.1"/>
    </source>
</evidence>
<evidence type="ECO:0000313" key="2">
    <source>
        <dbReference type="EMBL" id="MBP1839965.1"/>
    </source>
</evidence>
<gene>
    <name evidence="2" type="ORF">J2Z56_001889</name>
    <name evidence="3" type="ORF">J2Z57_002012</name>
</gene>
<evidence type="ECO:0000313" key="4">
    <source>
        <dbReference type="Proteomes" id="UP001138672"/>
    </source>
</evidence>
<evidence type="ECO:0008006" key="6">
    <source>
        <dbReference type="Google" id="ProtNLM"/>
    </source>
</evidence>
<feature type="signal peptide" evidence="1">
    <location>
        <begin position="1"/>
        <end position="22"/>
    </location>
</feature>